<protein>
    <submittedName>
        <fullName evidence="1">Uncharacterized protein</fullName>
    </submittedName>
</protein>
<name>A0A0A9B1P0_ARUDO</name>
<accession>A0A0A9B1P0</accession>
<proteinExistence type="predicted"/>
<evidence type="ECO:0000313" key="1">
    <source>
        <dbReference type="EMBL" id="JAD53232.1"/>
    </source>
</evidence>
<organism evidence="1">
    <name type="scientific">Arundo donax</name>
    <name type="common">Giant reed</name>
    <name type="synonym">Donax arundinaceus</name>
    <dbReference type="NCBI Taxonomy" id="35708"/>
    <lineage>
        <taxon>Eukaryota</taxon>
        <taxon>Viridiplantae</taxon>
        <taxon>Streptophyta</taxon>
        <taxon>Embryophyta</taxon>
        <taxon>Tracheophyta</taxon>
        <taxon>Spermatophyta</taxon>
        <taxon>Magnoliopsida</taxon>
        <taxon>Liliopsida</taxon>
        <taxon>Poales</taxon>
        <taxon>Poaceae</taxon>
        <taxon>PACMAD clade</taxon>
        <taxon>Arundinoideae</taxon>
        <taxon>Arundineae</taxon>
        <taxon>Arundo</taxon>
    </lineage>
</organism>
<dbReference type="EMBL" id="GBRH01244663">
    <property type="protein sequence ID" value="JAD53232.1"/>
    <property type="molecule type" value="Transcribed_RNA"/>
</dbReference>
<sequence length="15" mass="1671">MAISSNSMGMIRKMN</sequence>
<reference evidence="1" key="1">
    <citation type="submission" date="2014-09" db="EMBL/GenBank/DDBJ databases">
        <authorList>
            <person name="Magalhaes I.L.F."/>
            <person name="Oliveira U."/>
            <person name="Santos F.R."/>
            <person name="Vidigal T.H.D.A."/>
            <person name="Brescovit A.D."/>
            <person name="Santos A.J."/>
        </authorList>
    </citation>
    <scope>NUCLEOTIDE SEQUENCE</scope>
    <source>
        <tissue evidence="1">Shoot tissue taken approximately 20 cm above the soil surface</tissue>
    </source>
</reference>
<reference evidence="1" key="2">
    <citation type="journal article" date="2015" name="Data Brief">
        <title>Shoot transcriptome of the giant reed, Arundo donax.</title>
        <authorList>
            <person name="Barrero R.A."/>
            <person name="Guerrero F.D."/>
            <person name="Moolhuijzen P."/>
            <person name="Goolsby J.A."/>
            <person name="Tidwell J."/>
            <person name="Bellgard S.E."/>
            <person name="Bellgard M.I."/>
        </authorList>
    </citation>
    <scope>NUCLEOTIDE SEQUENCE</scope>
    <source>
        <tissue evidence="1">Shoot tissue taken approximately 20 cm above the soil surface</tissue>
    </source>
</reference>